<dbReference type="PANTHER" id="PTHR43520">
    <property type="entry name" value="ATP7, ISOFORM B"/>
    <property type="match status" value="1"/>
</dbReference>
<dbReference type="SFLD" id="SFLDF00027">
    <property type="entry name" value="p-type_atpase"/>
    <property type="match status" value="1"/>
</dbReference>
<dbReference type="InterPro" id="IPR045800">
    <property type="entry name" value="HMBD"/>
</dbReference>
<protein>
    <submittedName>
        <fullName evidence="13">Cu(2+)-exporting ATPase</fullName>
    </submittedName>
</protein>
<evidence type="ECO:0000256" key="8">
    <source>
        <dbReference type="ARBA" id="ARBA00022967"/>
    </source>
</evidence>
<feature type="transmembrane region" description="Helical" evidence="11">
    <location>
        <begin position="393"/>
        <end position="412"/>
    </location>
</feature>
<dbReference type="InterPro" id="IPR023214">
    <property type="entry name" value="HAD_sf"/>
</dbReference>
<dbReference type="SUPFAM" id="SSF55008">
    <property type="entry name" value="HMA, heavy metal-associated domain"/>
    <property type="match status" value="1"/>
</dbReference>
<evidence type="ECO:0000259" key="12">
    <source>
        <dbReference type="PROSITE" id="PS50846"/>
    </source>
</evidence>
<evidence type="ECO:0000256" key="11">
    <source>
        <dbReference type="RuleBase" id="RU362081"/>
    </source>
</evidence>
<dbReference type="GO" id="GO:0043682">
    <property type="term" value="F:P-type divalent copper transporter activity"/>
    <property type="evidence" value="ECO:0007669"/>
    <property type="project" value="TreeGrafter"/>
</dbReference>
<keyword evidence="4 11" id="KW-0812">Transmembrane</keyword>
<dbReference type="Proteomes" id="UP000245468">
    <property type="component" value="Chromosome"/>
</dbReference>
<dbReference type="PROSITE" id="PS50846">
    <property type="entry name" value="HMA_2"/>
    <property type="match status" value="1"/>
</dbReference>
<comment type="similarity">
    <text evidence="2 11">Belongs to the cation transport ATPase (P-type) (TC 3.A.3) family. Type IB subfamily.</text>
</comment>
<dbReference type="InterPro" id="IPR036163">
    <property type="entry name" value="HMA_dom_sf"/>
</dbReference>
<evidence type="ECO:0000256" key="1">
    <source>
        <dbReference type="ARBA" id="ARBA00004651"/>
    </source>
</evidence>
<dbReference type="SUPFAM" id="SSF81665">
    <property type="entry name" value="Calcium ATPase, transmembrane domain M"/>
    <property type="match status" value="1"/>
</dbReference>
<dbReference type="KEGG" id="psez:HME7025_01863"/>
<evidence type="ECO:0000256" key="5">
    <source>
        <dbReference type="ARBA" id="ARBA00022723"/>
    </source>
</evidence>
<dbReference type="FunFam" id="2.70.150.10:FF:000020">
    <property type="entry name" value="Copper-exporting P-type ATPase A"/>
    <property type="match status" value="1"/>
</dbReference>
<keyword evidence="10 11" id="KW-0472">Membrane</keyword>
<evidence type="ECO:0000313" key="13">
    <source>
        <dbReference type="EMBL" id="AWL09714.1"/>
    </source>
</evidence>
<dbReference type="InterPro" id="IPR023299">
    <property type="entry name" value="ATPase_P-typ_cyto_dom_N"/>
</dbReference>
<dbReference type="InterPro" id="IPR018303">
    <property type="entry name" value="ATPase_P-typ_P_site"/>
</dbReference>
<dbReference type="Gene3D" id="3.40.1110.10">
    <property type="entry name" value="Calcium-transporting ATPase, cytoplasmic domain N"/>
    <property type="match status" value="1"/>
</dbReference>
<evidence type="ECO:0000256" key="10">
    <source>
        <dbReference type="ARBA" id="ARBA00023136"/>
    </source>
</evidence>
<dbReference type="Pfam" id="PF19335">
    <property type="entry name" value="HMBD"/>
    <property type="match status" value="1"/>
</dbReference>
<proteinExistence type="inferred from homology"/>
<feature type="transmembrane region" description="Helical" evidence="11">
    <location>
        <begin position="418"/>
        <end position="441"/>
    </location>
</feature>
<dbReference type="GO" id="GO:0005524">
    <property type="term" value="F:ATP binding"/>
    <property type="evidence" value="ECO:0007669"/>
    <property type="project" value="UniProtKB-UniRule"/>
</dbReference>
<dbReference type="Pfam" id="PF00122">
    <property type="entry name" value="E1-E2_ATPase"/>
    <property type="match status" value="1"/>
</dbReference>
<feature type="transmembrane region" description="Helical" evidence="11">
    <location>
        <begin position="236"/>
        <end position="256"/>
    </location>
</feature>
<evidence type="ECO:0000313" key="14">
    <source>
        <dbReference type="Proteomes" id="UP000245468"/>
    </source>
</evidence>
<feature type="transmembrane region" description="Helical" evidence="11">
    <location>
        <begin position="168"/>
        <end position="186"/>
    </location>
</feature>
<evidence type="ECO:0000256" key="7">
    <source>
        <dbReference type="ARBA" id="ARBA00022840"/>
    </source>
</evidence>
<dbReference type="SFLD" id="SFLDS00003">
    <property type="entry name" value="Haloacid_Dehalogenase"/>
    <property type="match status" value="1"/>
</dbReference>
<dbReference type="GO" id="GO:0005886">
    <property type="term" value="C:plasma membrane"/>
    <property type="evidence" value="ECO:0007669"/>
    <property type="project" value="UniProtKB-SubCell"/>
</dbReference>
<evidence type="ECO:0000256" key="3">
    <source>
        <dbReference type="ARBA" id="ARBA00022475"/>
    </source>
</evidence>
<organism evidence="13 14">
    <name type="scientific">Aquirufa nivalisilvae</name>
    <dbReference type="NCBI Taxonomy" id="2516557"/>
    <lineage>
        <taxon>Bacteria</taxon>
        <taxon>Pseudomonadati</taxon>
        <taxon>Bacteroidota</taxon>
        <taxon>Cytophagia</taxon>
        <taxon>Cytophagales</taxon>
        <taxon>Flectobacillaceae</taxon>
        <taxon>Aquirufa</taxon>
    </lineage>
</organism>
<feature type="transmembrane region" description="Helical" evidence="11">
    <location>
        <begin position="198"/>
        <end position="224"/>
    </location>
</feature>
<feature type="transmembrane region" description="Helical" evidence="11">
    <location>
        <begin position="736"/>
        <end position="758"/>
    </location>
</feature>
<evidence type="ECO:0000256" key="4">
    <source>
        <dbReference type="ARBA" id="ARBA00022692"/>
    </source>
</evidence>
<dbReference type="NCBIfam" id="TIGR01511">
    <property type="entry name" value="ATPase-IB1_Cu"/>
    <property type="match status" value="1"/>
</dbReference>
<dbReference type="PROSITE" id="PS00154">
    <property type="entry name" value="ATPASE_E1_E2"/>
    <property type="match status" value="1"/>
</dbReference>
<dbReference type="PRINTS" id="PR00943">
    <property type="entry name" value="CUATPASE"/>
</dbReference>
<dbReference type="Gene3D" id="2.70.150.10">
    <property type="entry name" value="Calcium-transporting ATPase, cytoplasmic transduction domain A"/>
    <property type="match status" value="1"/>
</dbReference>
<dbReference type="GO" id="GO:0005507">
    <property type="term" value="F:copper ion binding"/>
    <property type="evidence" value="ECO:0007669"/>
    <property type="project" value="TreeGrafter"/>
</dbReference>
<evidence type="ECO:0000256" key="6">
    <source>
        <dbReference type="ARBA" id="ARBA00022741"/>
    </source>
</evidence>
<reference evidence="14" key="1">
    <citation type="submission" date="2018-05" db="EMBL/GenBank/DDBJ databases">
        <title>Pseudarcicella sp. HME7025 Genome sequencing and assembly.</title>
        <authorList>
            <person name="Kim H."/>
            <person name="Kang H."/>
            <person name="Joh K."/>
        </authorList>
    </citation>
    <scope>NUCLEOTIDE SEQUENCE [LARGE SCALE GENOMIC DNA]</scope>
    <source>
        <strain evidence="14">HME7025</strain>
    </source>
</reference>
<dbReference type="NCBIfam" id="TIGR01494">
    <property type="entry name" value="ATPase_P-type"/>
    <property type="match status" value="1"/>
</dbReference>
<dbReference type="GO" id="GO:0055070">
    <property type="term" value="P:copper ion homeostasis"/>
    <property type="evidence" value="ECO:0007669"/>
    <property type="project" value="TreeGrafter"/>
</dbReference>
<sequence length="790" mass="85514">MKHTYPISGMSCQGCQSHVEKALNSVEGAIATVDLEKAEATIQMEHHIPTEVFEKALQASGGNYHIGQSPQPMLAKPKPVAIQGALYYCPMHCEGDKTYDKPGSCPVCGMDLVAQAGSTEDENSTYNKLLFKLKIAIAFTLPIFIISMTDMIPGNPLFQWASMTTWNWVELLLSIPVVFYATWMFFERAWQSLMSRHFNMFTLIGIGAGAAWLFSVIALFFPSIFPHQFHSHHGTVYVYFEAATVILTLVLLGQVLEARAHGKTNAAIRELLKLVPNEATLLRDGKEMIVPIDQIQKHDLIRVKPGEKIPVDGTIQEGHASIDESMISGEPIPVDKQVGDMVRAGSINGNTSFILQTDKVGAETLLAQIIDLVHQASSSKAPIQKMADTISSYFVPAVVLSSLLTFIAWAMLANENAYTFAFVNAIAVLIIACPCALGLATPMSVMVGVGKGAQNGILIKNAEALEKLAEVNVVIIDKTGTVTEGKPSLEKMLVSSEEIIEKDVWQKILSLNSLSEHPLAKASVVFAKNLGISSVKVNQFEALLGKGVLGQIEGKTYAIGNQKLMEERGINIPVDLFKQVIAEQKQGKTISYFADEKEAQVALVISDKIKESSQQAIQDLQAEGLQVIMLTGDNQETADLVGKKLGLDAWKAQMLPQSKLDEIVSLQADGKKVAMAGDGINDAPALSQADIGIAMGTGTDVAIESAEITLIKGDLRDIAKARKLSQMVIRNIKENLFFALGYNVLGIPIAAGVLYPFFGTLLSPMLAALAMSFSSVSVISNSLRLRGKVL</sequence>
<dbReference type="Pfam" id="PF00702">
    <property type="entry name" value="Hydrolase"/>
    <property type="match status" value="1"/>
</dbReference>
<dbReference type="InterPro" id="IPR006121">
    <property type="entry name" value="HMA_dom"/>
</dbReference>
<keyword evidence="3 11" id="KW-1003">Cell membrane</keyword>
<keyword evidence="14" id="KW-1185">Reference proteome</keyword>
<dbReference type="AlphaFoldDB" id="A0A2S2DWB6"/>
<dbReference type="InterPro" id="IPR023298">
    <property type="entry name" value="ATPase_P-typ_TM_dom_sf"/>
</dbReference>
<evidence type="ECO:0000256" key="9">
    <source>
        <dbReference type="ARBA" id="ARBA00022989"/>
    </source>
</evidence>
<keyword evidence="9 11" id="KW-1133">Transmembrane helix</keyword>
<feature type="domain" description="HMA" evidence="12">
    <location>
        <begin position="1"/>
        <end position="65"/>
    </location>
</feature>
<keyword evidence="8" id="KW-1278">Translocase</keyword>
<dbReference type="Gene3D" id="3.40.50.1000">
    <property type="entry name" value="HAD superfamily/HAD-like"/>
    <property type="match status" value="1"/>
</dbReference>
<dbReference type="SUPFAM" id="SSF56784">
    <property type="entry name" value="HAD-like"/>
    <property type="match status" value="1"/>
</dbReference>
<comment type="subcellular location">
    <subcellularLocation>
        <location evidence="1">Cell membrane</location>
        <topology evidence="1">Multi-pass membrane protein</topology>
    </subcellularLocation>
</comment>
<dbReference type="CDD" id="cd00371">
    <property type="entry name" value="HMA"/>
    <property type="match status" value="1"/>
</dbReference>
<feature type="transmembrane region" description="Helical" evidence="11">
    <location>
        <begin position="764"/>
        <end position="783"/>
    </location>
</feature>
<dbReference type="GO" id="GO:0016887">
    <property type="term" value="F:ATP hydrolysis activity"/>
    <property type="evidence" value="ECO:0007669"/>
    <property type="project" value="InterPro"/>
</dbReference>
<dbReference type="GO" id="GO:0060003">
    <property type="term" value="P:copper ion export"/>
    <property type="evidence" value="ECO:0007669"/>
    <property type="project" value="UniProtKB-ARBA"/>
</dbReference>
<keyword evidence="6 11" id="KW-0547">Nucleotide-binding</keyword>
<dbReference type="InterPro" id="IPR027256">
    <property type="entry name" value="P-typ_ATPase_IB"/>
</dbReference>
<dbReference type="InterPro" id="IPR036412">
    <property type="entry name" value="HAD-like_sf"/>
</dbReference>
<dbReference type="PANTHER" id="PTHR43520:SF8">
    <property type="entry name" value="P-TYPE CU(+) TRANSPORTER"/>
    <property type="match status" value="1"/>
</dbReference>
<dbReference type="InterPro" id="IPR017969">
    <property type="entry name" value="Heavy-metal-associated_CS"/>
</dbReference>
<dbReference type="PROSITE" id="PS01047">
    <property type="entry name" value="HMA_1"/>
    <property type="match status" value="1"/>
</dbReference>
<gene>
    <name evidence="13" type="primary">copB</name>
    <name evidence="13" type="ORF">HME7025_01863</name>
</gene>
<dbReference type="OrthoDB" id="909834at2"/>
<name>A0A2S2DWB6_9BACT</name>
<evidence type="ECO:0000256" key="2">
    <source>
        <dbReference type="ARBA" id="ARBA00006024"/>
    </source>
</evidence>
<dbReference type="InterPro" id="IPR008250">
    <property type="entry name" value="ATPase_P-typ_transduc_dom_A_sf"/>
</dbReference>
<keyword evidence="5 11" id="KW-0479">Metal-binding</keyword>
<dbReference type="InterPro" id="IPR059000">
    <property type="entry name" value="ATPase_P-type_domA"/>
</dbReference>
<dbReference type="NCBIfam" id="TIGR01525">
    <property type="entry name" value="ATPase-IB_hvy"/>
    <property type="match status" value="1"/>
</dbReference>
<dbReference type="RefSeq" id="WP_109323380.1">
    <property type="nucleotide sequence ID" value="NZ_CP029346.1"/>
</dbReference>
<dbReference type="SUPFAM" id="SSF81653">
    <property type="entry name" value="Calcium ATPase, transduction domain A"/>
    <property type="match status" value="1"/>
</dbReference>
<dbReference type="SFLD" id="SFLDG00002">
    <property type="entry name" value="C1.7:_P-type_atpase_like"/>
    <property type="match status" value="1"/>
</dbReference>
<keyword evidence="7 11" id="KW-0067">ATP-binding</keyword>
<dbReference type="EMBL" id="CP029346">
    <property type="protein sequence ID" value="AWL09714.1"/>
    <property type="molecule type" value="Genomic_DNA"/>
</dbReference>
<feature type="transmembrane region" description="Helical" evidence="11">
    <location>
        <begin position="129"/>
        <end position="148"/>
    </location>
</feature>
<dbReference type="InterPro" id="IPR044492">
    <property type="entry name" value="P_typ_ATPase_HD_dom"/>
</dbReference>
<dbReference type="Pfam" id="PF00403">
    <property type="entry name" value="HMA"/>
    <property type="match status" value="1"/>
</dbReference>
<accession>A0A2S2DWB6</accession>
<dbReference type="PRINTS" id="PR00119">
    <property type="entry name" value="CATATPASE"/>
</dbReference>
<dbReference type="CDD" id="cd02094">
    <property type="entry name" value="P-type_ATPase_Cu-like"/>
    <property type="match status" value="1"/>
</dbReference>
<dbReference type="InterPro" id="IPR001757">
    <property type="entry name" value="P_typ_ATPase"/>
</dbReference>
<dbReference type="Gene3D" id="3.30.70.100">
    <property type="match status" value="1"/>
</dbReference>